<dbReference type="Proteomes" id="UP000192932">
    <property type="component" value="Chromosome"/>
</dbReference>
<dbReference type="InterPro" id="IPR036320">
    <property type="entry name" value="Glycosyl_Trfase_fam3_N_dom_sf"/>
</dbReference>
<name>A0A0A0WU56_BACMY</name>
<evidence type="ECO:0000256" key="10">
    <source>
        <dbReference type="ARBA" id="ARBA00022723"/>
    </source>
</evidence>
<evidence type="ECO:0000256" key="3">
    <source>
        <dbReference type="ARBA" id="ARBA00003877"/>
    </source>
</evidence>
<dbReference type="InterPro" id="IPR018090">
    <property type="entry name" value="Pyrmidine_PPas_bac/euk"/>
</dbReference>
<comment type="subunit">
    <text evidence="5">Homodimer.</text>
</comment>
<dbReference type="Pfam" id="PF07831">
    <property type="entry name" value="PYNP_C"/>
    <property type="match status" value="1"/>
</dbReference>
<dbReference type="InterPro" id="IPR017459">
    <property type="entry name" value="Glycosyl_Trfase_fam3_N_dom"/>
</dbReference>
<dbReference type="RefSeq" id="WP_002165965.1">
    <property type="nucleotide sequence ID" value="NZ_CAKJWQ010000010.1"/>
</dbReference>
<dbReference type="AlphaFoldDB" id="A0A0A0WU56"/>
<evidence type="ECO:0000256" key="1">
    <source>
        <dbReference type="ARBA" id="ARBA00001066"/>
    </source>
</evidence>
<dbReference type="GO" id="GO:0005829">
    <property type="term" value="C:cytosol"/>
    <property type="evidence" value="ECO:0007669"/>
    <property type="project" value="TreeGrafter"/>
</dbReference>
<evidence type="ECO:0000256" key="7">
    <source>
        <dbReference type="ARBA" id="ARBA00014680"/>
    </source>
</evidence>
<dbReference type="GO" id="GO:0006213">
    <property type="term" value="P:pyrimidine nucleoside metabolic process"/>
    <property type="evidence" value="ECO:0007669"/>
    <property type="project" value="InterPro"/>
</dbReference>
<dbReference type="PROSITE" id="PS00647">
    <property type="entry name" value="THYMID_PHOSPHORYLASE"/>
    <property type="match status" value="1"/>
</dbReference>
<evidence type="ECO:0000256" key="6">
    <source>
        <dbReference type="ARBA" id="ARBA00011889"/>
    </source>
</evidence>
<keyword evidence="10" id="KW-0479">Metal-binding</keyword>
<organism evidence="15 18">
    <name type="scientific">Bacillus mycoides</name>
    <dbReference type="NCBI Taxonomy" id="1405"/>
    <lineage>
        <taxon>Bacteria</taxon>
        <taxon>Bacillati</taxon>
        <taxon>Bacillota</taxon>
        <taxon>Bacilli</taxon>
        <taxon>Bacillales</taxon>
        <taxon>Bacillaceae</taxon>
        <taxon>Bacillus</taxon>
        <taxon>Bacillus cereus group</taxon>
    </lineage>
</organism>
<keyword evidence="8" id="KW-0328">Glycosyltransferase</keyword>
<dbReference type="Gene3D" id="3.40.1030.10">
    <property type="entry name" value="Nucleoside phosphorylase/phosphoribosyltransferase catalytic domain"/>
    <property type="match status" value="1"/>
</dbReference>
<dbReference type="SMART" id="SM00941">
    <property type="entry name" value="PYNP_C"/>
    <property type="match status" value="1"/>
</dbReference>
<dbReference type="Gene3D" id="1.20.970.10">
    <property type="entry name" value="Transferase, Pyrimidine Nucleoside Phosphorylase, Chain C"/>
    <property type="match status" value="1"/>
</dbReference>
<dbReference type="GO" id="GO:0006206">
    <property type="term" value="P:pyrimidine nucleobase metabolic process"/>
    <property type="evidence" value="ECO:0007669"/>
    <property type="project" value="InterPro"/>
</dbReference>
<feature type="domain" description="Pyrimidine nucleoside phosphorylase C-terminal" evidence="14">
    <location>
        <begin position="345"/>
        <end position="418"/>
    </location>
</feature>
<dbReference type="GeneID" id="66263109"/>
<evidence type="ECO:0000313" key="18">
    <source>
        <dbReference type="Proteomes" id="UP000192932"/>
    </source>
</evidence>
<dbReference type="Pfam" id="PF02885">
    <property type="entry name" value="Glycos_trans_3N"/>
    <property type="match status" value="1"/>
</dbReference>
<keyword evidence="9" id="KW-0808">Transferase</keyword>
<evidence type="ECO:0000256" key="2">
    <source>
        <dbReference type="ARBA" id="ARBA00001958"/>
    </source>
</evidence>
<dbReference type="SUPFAM" id="SSF54680">
    <property type="entry name" value="Pyrimidine nucleoside phosphorylase C-terminal domain"/>
    <property type="match status" value="1"/>
</dbReference>
<dbReference type="FunFam" id="3.40.1030.10:FF:000003">
    <property type="entry name" value="Pyrimidine-nucleoside phosphorylase"/>
    <property type="match status" value="1"/>
</dbReference>
<dbReference type="PATRIC" id="fig|86662.17.peg.3156"/>
<evidence type="ECO:0000313" key="15">
    <source>
        <dbReference type="EMBL" id="ARJ21582.1"/>
    </source>
</evidence>
<accession>A0A1W6A6Y8</accession>
<comment type="similarity">
    <text evidence="4">Belongs to the thymidine/pyrimidine-nucleoside phosphorylase family.</text>
</comment>
<evidence type="ECO:0000256" key="9">
    <source>
        <dbReference type="ARBA" id="ARBA00022679"/>
    </source>
</evidence>
<evidence type="ECO:0000256" key="13">
    <source>
        <dbReference type="ARBA" id="ARBA00048525"/>
    </source>
</evidence>
<evidence type="ECO:0000313" key="16">
    <source>
        <dbReference type="EMBL" id="OFD81335.1"/>
    </source>
</evidence>
<dbReference type="NCBIfam" id="NF004490">
    <property type="entry name" value="PRK05820.1"/>
    <property type="match status" value="1"/>
</dbReference>
<dbReference type="InterPro" id="IPR000053">
    <property type="entry name" value="Thymidine/pyrmidine_PPase"/>
</dbReference>
<evidence type="ECO:0000259" key="14">
    <source>
        <dbReference type="SMART" id="SM00941"/>
    </source>
</evidence>
<dbReference type="SUPFAM" id="SSF47648">
    <property type="entry name" value="Nucleoside phosphorylase/phosphoribosyltransferase N-terminal domain"/>
    <property type="match status" value="1"/>
</dbReference>
<reference evidence="15 18" key="2">
    <citation type="submission" date="2017-04" db="EMBL/GenBank/DDBJ databases">
        <title>The Characteristic of a Fine Plant Growth-Promoting Rhizobacteria Bacillus mycoides Gnyt1 and its Whole Genome Sequencing Analysis.</title>
        <authorList>
            <person name="Li J.H."/>
            <person name="Yao T."/>
        </authorList>
    </citation>
    <scope>NUCLEOTIDE SEQUENCE [LARGE SCALE GENOMIC DNA]</scope>
    <source>
        <strain evidence="15 18">Gnyt1</strain>
    </source>
</reference>
<dbReference type="Gene3D" id="3.90.1170.30">
    <property type="entry name" value="Pyrimidine nucleoside phosphorylase-like, C-terminal domain"/>
    <property type="match status" value="1"/>
</dbReference>
<reference evidence="16 17" key="1">
    <citation type="submission" date="2016-05" db="EMBL/GenBank/DDBJ databases">
        <title>Bacillus thuringiensis and Bacillus weihenstephanensis as novel biocontrol agents of wilt causing Verticillium species.</title>
        <authorList>
            <person name="Hollensteiner J."/>
            <person name="Wemheuer F."/>
            <person name="Harting R."/>
            <person name="Kolarzyk A."/>
            <person name="Diaz-Valerio S."/>
            <person name="Poehlein A."/>
            <person name="Brzuszkiewicz E."/>
            <person name="Nesemann K."/>
            <person name="Braus-Stromeyer S."/>
            <person name="Braus G."/>
            <person name="Daniel R."/>
            <person name="Liesegang H."/>
        </authorList>
    </citation>
    <scope>NUCLEOTIDE SEQUENCE [LARGE SCALE GENOMIC DNA]</scope>
    <source>
        <strain evidence="16 17">GOE8</strain>
    </source>
</reference>
<sequence>MRMVDIIAKKRDGKELTTEEINFFINGYTDGSIPDYQASALAMAIFFKDMTDRERADLTMAMVESGETIDLSAIEGIKVDKHSTGGVGDTTTLVLGPLVAALDVPVAKMSGRGLGHTGGTIDKLEAVEGFHVEITKEQFIDIVNRDKVAVIGQTGNLTPADKKIYALRDVTGTVNSIPLIASSIMSKKIAAGADAIVLDVKTGAGAFMKTEEDAKELAHAMVRIGNNVGRQTMAVISDMSQPLGFAIGNALEVKEAIDTLKGEGPEDLTELVLVLGSQMVVLAKKANTLEEAREMLIEVMKNGKATEKFKEFLSNQGGDSSIVDNPEKMPQAKYVIDVPAKTSGVISNIVADEIGIAAMLLGAGRATKEDEIDLAVGLMLRKKVGDAVKEGEPFVTIYANRENVEDVKAKIYENISIAETAVAPKLVHTVITD</sequence>
<evidence type="ECO:0000313" key="17">
    <source>
        <dbReference type="Proteomes" id="UP000175706"/>
    </source>
</evidence>
<dbReference type="NCBIfam" id="NF004747">
    <property type="entry name" value="PRK06078.1"/>
    <property type="match status" value="1"/>
</dbReference>
<comment type="cofactor">
    <cofactor evidence="2">
        <name>K(+)</name>
        <dbReference type="ChEBI" id="CHEBI:29103"/>
    </cofactor>
</comment>
<dbReference type="InterPro" id="IPR013102">
    <property type="entry name" value="PYNP_C"/>
</dbReference>
<protein>
    <recommendedName>
        <fullName evidence="7">Pyrimidine-nucleoside phosphorylase</fullName>
        <ecNumber evidence="6">2.4.2.2</ecNumber>
    </recommendedName>
</protein>
<dbReference type="KEGG" id="bww:bwei_3133"/>
<dbReference type="PANTHER" id="PTHR10515:SF0">
    <property type="entry name" value="THYMIDINE PHOSPHORYLASE"/>
    <property type="match status" value="1"/>
</dbReference>
<dbReference type="GO" id="GO:0009032">
    <property type="term" value="F:thymidine phosphorylase activity"/>
    <property type="evidence" value="ECO:0007669"/>
    <property type="project" value="TreeGrafter"/>
</dbReference>
<evidence type="ECO:0000256" key="8">
    <source>
        <dbReference type="ARBA" id="ARBA00022676"/>
    </source>
</evidence>
<dbReference type="FunFam" id="3.90.1170.30:FF:000002">
    <property type="entry name" value="Pyrimidine-nucleoside phosphorylase"/>
    <property type="match status" value="1"/>
</dbReference>
<dbReference type="Pfam" id="PF00591">
    <property type="entry name" value="Glycos_transf_3"/>
    <property type="match status" value="1"/>
</dbReference>
<dbReference type="EMBL" id="LXLT01000021">
    <property type="protein sequence ID" value="OFD81335.1"/>
    <property type="molecule type" value="Genomic_DNA"/>
</dbReference>
<dbReference type="FunFam" id="1.20.970.10:FF:000002">
    <property type="entry name" value="Pyrimidine-nucleoside phosphorylase"/>
    <property type="match status" value="1"/>
</dbReference>
<comment type="catalytic activity">
    <reaction evidence="13">
        <text>thymidine + phosphate = 2-deoxy-alpha-D-ribose 1-phosphate + thymine</text>
        <dbReference type="Rhea" id="RHEA:16037"/>
        <dbReference type="ChEBI" id="CHEBI:17748"/>
        <dbReference type="ChEBI" id="CHEBI:17821"/>
        <dbReference type="ChEBI" id="CHEBI:43474"/>
        <dbReference type="ChEBI" id="CHEBI:57259"/>
        <dbReference type="EC" id="2.4.2.2"/>
    </reaction>
</comment>
<evidence type="ECO:0000256" key="12">
    <source>
        <dbReference type="ARBA" id="ARBA00048453"/>
    </source>
</evidence>
<dbReference type="NCBIfam" id="TIGR02644">
    <property type="entry name" value="Y_phosphoryl"/>
    <property type="match status" value="1"/>
</dbReference>
<comment type="catalytic activity">
    <reaction evidence="1">
        <text>2'-deoxyuridine + phosphate = 2-deoxy-alpha-D-ribose 1-phosphate + uracil</text>
        <dbReference type="Rhea" id="RHEA:22824"/>
        <dbReference type="ChEBI" id="CHEBI:16450"/>
        <dbReference type="ChEBI" id="CHEBI:17568"/>
        <dbReference type="ChEBI" id="CHEBI:43474"/>
        <dbReference type="ChEBI" id="CHEBI:57259"/>
        <dbReference type="EC" id="2.4.2.2"/>
    </reaction>
</comment>
<dbReference type="SUPFAM" id="SSF52418">
    <property type="entry name" value="Nucleoside phosphorylase/phosphoribosyltransferase catalytic domain"/>
    <property type="match status" value="1"/>
</dbReference>
<gene>
    <name evidence="15" type="primary">deoA</name>
    <name evidence="16" type="synonym">deoA_1</name>
    <name evidence="15" type="ORF">B7492_10095</name>
    <name evidence="16" type="ORF">BWGOE8_18090</name>
</gene>
<dbReference type="InterPro" id="IPR036566">
    <property type="entry name" value="PYNP-like_C_sf"/>
</dbReference>
<dbReference type="GO" id="GO:0004645">
    <property type="term" value="F:1,4-alpha-oligoglucan phosphorylase activity"/>
    <property type="evidence" value="ECO:0007669"/>
    <property type="project" value="InterPro"/>
</dbReference>
<dbReference type="GO" id="GO:0046872">
    <property type="term" value="F:metal ion binding"/>
    <property type="evidence" value="ECO:0007669"/>
    <property type="project" value="UniProtKB-KW"/>
</dbReference>
<dbReference type="InterPro" id="IPR000312">
    <property type="entry name" value="Glycosyl_Trfase_fam3"/>
</dbReference>
<comment type="catalytic activity">
    <reaction evidence="12">
        <text>uridine + phosphate = alpha-D-ribose 1-phosphate + uracil</text>
        <dbReference type="Rhea" id="RHEA:24388"/>
        <dbReference type="ChEBI" id="CHEBI:16704"/>
        <dbReference type="ChEBI" id="CHEBI:17568"/>
        <dbReference type="ChEBI" id="CHEBI:43474"/>
        <dbReference type="ChEBI" id="CHEBI:57720"/>
        <dbReference type="EC" id="2.4.2.2"/>
    </reaction>
</comment>
<dbReference type="PANTHER" id="PTHR10515">
    <property type="entry name" value="THYMIDINE PHOSPHORYLASE"/>
    <property type="match status" value="1"/>
</dbReference>
<dbReference type="InterPro" id="IPR017872">
    <property type="entry name" value="Pyrmidine_PPase_CS"/>
</dbReference>
<evidence type="ECO:0000256" key="4">
    <source>
        <dbReference type="ARBA" id="ARBA00006915"/>
    </source>
</evidence>
<evidence type="ECO:0000256" key="5">
    <source>
        <dbReference type="ARBA" id="ARBA00011738"/>
    </source>
</evidence>
<dbReference type="InterPro" id="IPR035902">
    <property type="entry name" value="Nuc_phospho_transferase"/>
</dbReference>
<comment type="function">
    <text evidence="3">Catalyzes phosphorolysis of the pyrimidine nucleosides uridine, thymidine and 2'-deoxyuridine with the formation of the corresponding pyrimidine base and ribose-1-phosphate.</text>
</comment>
<dbReference type="PIRSF" id="PIRSF000478">
    <property type="entry name" value="TP_PyNP"/>
    <property type="match status" value="1"/>
</dbReference>
<dbReference type="Proteomes" id="UP000175706">
    <property type="component" value="Unassembled WGS sequence"/>
</dbReference>
<dbReference type="EC" id="2.4.2.2" evidence="6"/>
<proteinExistence type="inferred from homology"/>
<evidence type="ECO:0000256" key="11">
    <source>
        <dbReference type="ARBA" id="ARBA00022958"/>
    </source>
</evidence>
<keyword evidence="11" id="KW-0630">Potassium</keyword>
<accession>A0A0A0WU56</accession>
<dbReference type="EMBL" id="CP020743">
    <property type="protein sequence ID" value="ARJ21582.1"/>
    <property type="molecule type" value="Genomic_DNA"/>
</dbReference>